<gene>
    <name evidence="2" type="ORF">HCT48_00765</name>
</gene>
<protein>
    <recommendedName>
        <fullName evidence="4">DUF5723 domain-containing protein</fullName>
    </recommendedName>
</protein>
<accession>A0A968GJ16</accession>
<evidence type="ECO:0008006" key="4">
    <source>
        <dbReference type="Google" id="ProtNLM"/>
    </source>
</evidence>
<organism evidence="2 3">
    <name type="scientific">Entomospira culicis</name>
    <dbReference type="NCBI Taxonomy" id="2719989"/>
    <lineage>
        <taxon>Bacteria</taxon>
        <taxon>Pseudomonadati</taxon>
        <taxon>Spirochaetota</taxon>
        <taxon>Spirochaetia</taxon>
        <taxon>Spirochaetales</taxon>
        <taxon>Spirochaetaceae</taxon>
        <taxon>Entomospira</taxon>
    </lineage>
</organism>
<dbReference type="EMBL" id="JAATLM010000001">
    <property type="protein sequence ID" value="NIZ68755.1"/>
    <property type="molecule type" value="Genomic_DNA"/>
</dbReference>
<name>A0A968GJ16_9SPIO</name>
<proteinExistence type="predicted"/>
<sequence>MKKWIQFAMTGALSILSFGQLYAQSHTFTVVAGVDARGWVGPRVTGPDTLFGLRGKEGDLVGGANLVSTYLGFNYMYGPFAGATIQLNLQGVGTNFYMNNPNSIGVGVRRAFGWVDPLGLLGKNEAIGLKFSAGYLHFEAWEGLNAPSWQGGPATAFEMGTSAVMTRAFQLDQLAWRLDMPINAIRDFKLNFAAVSDLDFSRNGYGWSMLGEVTASDIRFGMWGQMGINAHYHHWQGGDPRLGKGEEWKPMMTEQLEDSNNVMATQIGSHFRGGEGIFGSHLVGGSFNFKFFLPENATITVGMITDYQWYYGSYRLLRYKEDFDMNLESGLVDTDAVYFGERKGSLSYEAGINVHVPEWVTINAAWVARVFGSFGFTPDEGIMGRRPNTFVSLRTDWHVMEGFSRITPFAGISVGVQEARTGFWDQVGRIGYEVGLSYKPIDKINIRTGWHAGSNFLGAIADPGLVKSRNGHFYLRFNWAMNTY</sequence>
<feature type="signal peptide" evidence="1">
    <location>
        <begin position="1"/>
        <end position="23"/>
    </location>
</feature>
<keyword evidence="1" id="KW-0732">Signal</keyword>
<dbReference type="AlphaFoldDB" id="A0A968GJ16"/>
<evidence type="ECO:0000256" key="1">
    <source>
        <dbReference type="SAM" id="SignalP"/>
    </source>
</evidence>
<evidence type="ECO:0000313" key="3">
    <source>
        <dbReference type="Proteomes" id="UP000778951"/>
    </source>
</evidence>
<comment type="caution">
    <text evidence="2">The sequence shown here is derived from an EMBL/GenBank/DDBJ whole genome shotgun (WGS) entry which is preliminary data.</text>
</comment>
<dbReference type="RefSeq" id="WP_167694874.1">
    <property type="nucleotide sequence ID" value="NZ_CP118181.1"/>
</dbReference>
<dbReference type="Proteomes" id="UP000778951">
    <property type="component" value="Unassembled WGS sequence"/>
</dbReference>
<reference evidence="2" key="1">
    <citation type="submission" date="2020-03" db="EMBL/GenBank/DDBJ databases">
        <title>Spirochaetal bacteria isolated from arthropods constitute a novel genus Entomospira genus novum within the order Spirochaetales.</title>
        <authorList>
            <person name="Grana-Miraglia L."/>
            <person name="Sikutova S."/>
            <person name="Fingerle V."/>
            <person name="Sing A."/>
            <person name="Castillo-Ramirez S."/>
            <person name="Margos G."/>
            <person name="Rudolf I."/>
        </authorList>
    </citation>
    <scope>NUCLEOTIDE SEQUENCE</scope>
    <source>
        <strain evidence="2">BR149</strain>
    </source>
</reference>
<keyword evidence="3" id="KW-1185">Reference proteome</keyword>
<feature type="chain" id="PRO_5037500982" description="DUF5723 domain-containing protein" evidence="1">
    <location>
        <begin position="24"/>
        <end position="484"/>
    </location>
</feature>
<evidence type="ECO:0000313" key="2">
    <source>
        <dbReference type="EMBL" id="NIZ68755.1"/>
    </source>
</evidence>